<reference evidence="3 4" key="1">
    <citation type="submission" date="2023-01" db="EMBL/GenBank/DDBJ databases">
        <authorList>
            <person name="Whitehead M."/>
        </authorList>
    </citation>
    <scope>NUCLEOTIDE SEQUENCE [LARGE SCALE GENOMIC DNA]</scope>
</reference>
<feature type="region of interest" description="Disordered" evidence="1">
    <location>
        <begin position="75"/>
        <end position="121"/>
    </location>
</feature>
<comment type="caution">
    <text evidence="3">The sequence shown here is derived from an EMBL/GenBank/DDBJ whole genome shotgun (WGS) entry which is preliminary data.</text>
</comment>
<dbReference type="AlphaFoldDB" id="A0AAV0VYN1"/>
<dbReference type="PANTHER" id="PTHR34153">
    <property type="entry name" value="SI:CH211-262H13.3-RELATED-RELATED"/>
    <property type="match status" value="1"/>
</dbReference>
<dbReference type="InterPro" id="IPR032071">
    <property type="entry name" value="DUF4806"/>
</dbReference>
<evidence type="ECO:0000256" key="1">
    <source>
        <dbReference type="SAM" id="MobiDB-lite"/>
    </source>
</evidence>
<proteinExistence type="predicted"/>
<organism evidence="3 4">
    <name type="scientific">Macrosiphum euphorbiae</name>
    <name type="common">potato aphid</name>
    <dbReference type="NCBI Taxonomy" id="13131"/>
    <lineage>
        <taxon>Eukaryota</taxon>
        <taxon>Metazoa</taxon>
        <taxon>Ecdysozoa</taxon>
        <taxon>Arthropoda</taxon>
        <taxon>Hexapoda</taxon>
        <taxon>Insecta</taxon>
        <taxon>Pterygota</taxon>
        <taxon>Neoptera</taxon>
        <taxon>Paraneoptera</taxon>
        <taxon>Hemiptera</taxon>
        <taxon>Sternorrhyncha</taxon>
        <taxon>Aphidomorpha</taxon>
        <taxon>Aphidoidea</taxon>
        <taxon>Aphididae</taxon>
        <taxon>Macrosiphini</taxon>
        <taxon>Macrosiphum</taxon>
    </lineage>
</organism>
<evidence type="ECO:0000313" key="3">
    <source>
        <dbReference type="EMBL" id="CAI6349293.1"/>
    </source>
</evidence>
<protein>
    <recommendedName>
        <fullName evidence="2">DUF4806 domain-containing protein</fullName>
    </recommendedName>
</protein>
<dbReference type="Proteomes" id="UP001160148">
    <property type="component" value="Unassembled WGS sequence"/>
</dbReference>
<keyword evidence="4" id="KW-1185">Reference proteome</keyword>
<gene>
    <name evidence="3" type="ORF">MEUPH1_LOCUS5872</name>
</gene>
<feature type="domain" description="DUF4806" evidence="2">
    <location>
        <begin position="314"/>
        <end position="388"/>
    </location>
</feature>
<dbReference type="Pfam" id="PF16064">
    <property type="entry name" value="DUF4806"/>
    <property type="match status" value="1"/>
</dbReference>
<evidence type="ECO:0000259" key="2">
    <source>
        <dbReference type="Pfam" id="PF16064"/>
    </source>
</evidence>
<accession>A0AAV0VYN1</accession>
<dbReference type="EMBL" id="CARXXK010000001">
    <property type="protein sequence ID" value="CAI6349293.1"/>
    <property type="molecule type" value="Genomic_DNA"/>
</dbReference>
<dbReference type="PANTHER" id="PTHR34153:SF2">
    <property type="entry name" value="SI:CH211-262H13.3-RELATED"/>
    <property type="match status" value="1"/>
</dbReference>
<sequence>MWTIVCFESDNSVDVVPDFWYRNGSCSWPKKTLNAKKFIDRRISPNEIEFDNYSARALSKNIASFSEARTKVLRAQETSELSSDDNDKNTRKTRRKICWSPSSDESSFKKSKLPTPPSLLQYDDDDLENIEVFDLDMNKPAIGIQTQEIFSQSSSSNHSEINADYYDSTKKMNKSAHPTLQVLHTGQVLHESTTQETFSQNPSSNHSELNADYYDSTNQMNKSAHSTPQVLHTSHESTPQNIDCYLSTIDNTSDIKNELKAFKQIVNRNQVTIKYEIKKIQERLDLIFNMQEKILDKLINNQTIDNTECNYVEFLTPMESDEELEKMEDKMKSDLAYRKTVVTELSRLMGQNLSETVRKIMQKLFSDTLLTFYSYIGFKGKKQFSTLQTCAVIFESIRRMKKFTDITNIEIEKPLKTWMAQASARLKKIEEKKSS</sequence>
<name>A0AAV0VYN1_9HEMI</name>
<evidence type="ECO:0000313" key="4">
    <source>
        <dbReference type="Proteomes" id="UP001160148"/>
    </source>
</evidence>